<dbReference type="AlphaFoldDB" id="A0A8U0A637"/>
<gene>
    <name evidence="1" type="ORF">MW046_05870</name>
</gene>
<evidence type="ECO:0000313" key="1">
    <source>
        <dbReference type="EMBL" id="UPM43968.1"/>
    </source>
</evidence>
<keyword evidence="2" id="KW-1185">Reference proteome</keyword>
<proteinExistence type="predicted"/>
<dbReference type="EMBL" id="CP096019">
    <property type="protein sequence ID" value="UPM43968.1"/>
    <property type="molecule type" value="Genomic_DNA"/>
</dbReference>
<dbReference type="Proteomes" id="UP000831768">
    <property type="component" value="Chromosome"/>
</dbReference>
<dbReference type="KEGG" id="haad:MW046_05870"/>
<protein>
    <submittedName>
        <fullName evidence="1">Uncharacterized protein</fullName>
    </submittedName>
</protein>
<accession>A0A8U0A637</accession>
<reference evidence="1" key="1">
    <citation type="submission" date="2022-04" db="EMBL/GenBank/DDBJ databases">
        <title>Halocatena sp. nov., isolated from a salt lake.</title>
        <authorList>
            <person name="Cui H.-L."/>
        </authorList>
    </citation>
    <scope>NUCLEOTIDE SEQUENCE</scope>
    <source>
        <strain evidence="1">AD-1</strain>
    </source>
</reference>
<dbReference type="Pfam" id="PF26048">
    <property type="entry name" value="RHH_11"/>
    <property type="match status" value="1"/>
</dbReference>
<name>A0A8U0A637_9EURY</name>
<dbReference type="GeneID" id="71927555"/>
<dbReference type="InterPro" id="IPR058893">
    <property type="entry name" value="RHH-containing"/>
</dbReference>
<dbReference type="RefSeq" id="WP_247994626.1">
    <property type="nucleotide sequence ID" value="NZ_CP096019.1"/>
</dbReference>
<sequence length="106" mass="12225">MTLDELSEDIESAYSDFDSELSVSLDRETRNELAVLQTVLDPDDSDELVRRAIHMLFQTTVDTGSMDFHLRRGYDVTYDEYLSGMTFEEMTGAPQPPDNDGRRYQF</sequence>
<organism evidence="1 2">
    <name type="scientific">Halocatena salina</name>
    <dbReference type="NCBI Taxonomy" id="2934340"/>
    <lineage>
        <taxon>Archaea</taxon>
        <taxon>Methanobacteriati</taxon>
        <taxon>Methanobacteriota</taxon>
        <taxon>Stenosarchaea group</taxon>
        <taxon>Halobacteria</taxon>
        <taxon>Halobacteriales</taxon>
        <taxon>Natronomonadaceae</taxon>
        <taxon>Halocatena</taxon>
    </lineage>
</organism>
<evidence type="ECO:0000313" key="2">
    <source>
        <dbReference type="Proteomes" id="UP000831768"/>
    </source>
</evidence>